<organism evidence="7 8">
    <name type="scientific">Mya arenaria</name>
    <name type="common">Soft-shell clam</name>
    <dbReference type="NCBI Taxonomy" id="6604"/>
    <lineage>
        <taxon>Eukaryota</taxon>
        <taxon>Metazoa</taxon>
        <taxon>Spiralia</taxon>
        <taxon>Lophotrochozoa</taxon>
        <taxon>Mollusca</taxon>
        <taxon>Bivalvia</taxon>
        <taxon>Autobranchia</taxon>
        <taxon>Heteroconchia</taxon>
        <taxon>Euheterodonta</taxon>
        <taxon>Imparidentia</taxon>
        <taxon>Neoheterodontei</taxon>
        <taxon>Myida</taxon>
        <taxon>Myoidea</taxon>
        <taxon>Myidae</taxon>
        <taxon>Mya</taxon>
    </lineage>
</organism>
<evidence type="ECO:0000256" key="1">
    <source>
        <dbReference type="ARBA" id="ARBA00001974"/>
    </source>
</evidence>
<protein>
    <submittedName>
        <fullName evidence="7">SOX-like protein</fullName>
    </submittedName>
</protein>
<keyword evidence="3" id="KW-0285">Flavoprotein</keyword>
<evidence type="ECO:0000256" key="4">
    <source>
        <dbReference type="ARBA" id="ARBA00022827"/>
    </source>
</evidence>
<comment type="cofactor">
    <cofactor evidence="1">
        <name>FAD</name>
        <dbReference type="ChEBI" id="CHEBI:57692"/>
    </cofactor>
</comment>
<evidence type="ECO:0000313" key="7">
    <source>
        <dbReference type="EMBL" id="WAR04002.1"/>
    </source>
</evidence>
<dbReference type="Gene3D" id="3.50.50.60">
    <property type="entry name" value="FAD/NAD(P)-binding domain"/>
    <property type="match status" value="2"/>
</dbReference>
<accession>A0ABY7E5D2</accession>
<dbReference type="PANTHER" id="PTHR10961">
    <property type="entry name" value="PEROXISOMAL SARCOSINE OXIDASE"/>
    <property type="match status" value="1"/>
</dbReference>
<dbReference type="InterPro" id="IPR036188">
    <property type="entry name" value="FAD/NAD-bd_sf"/>
</dbReference>
<feature type="domain" description="FAD dependent oxidoreductase" evidence="6">
    <location>
        <begin position="2"/>
        <end position="205"/>
    </location>
</feature>
<dbReference type="PANTHER" id="PTHR10961:SF46">
    <property type="entry name" value="PEROXISOMAL SARCOSINE OXIDASE"/>
    <property type="match status" value="1"/>
</dbReference>
<evidence type="ECO:0000259" key="6">
    <source>
        <dbReference type="Pfam" id="PF01266"/>
    </source>
</evidence>
<comment type="similarity">
    <text evidence="2">Belongs to the MSOX/MTOX family.</text>
</comment>
<dbReference type="SUPFAM" id="SSF54373">
    <property type="entry name" value="FAD-linked reductases, C-terminal domain"/>
    <property type="match status" value="1"/>
</dbReference>
<sequence>MQKQFVRYGGVLVDGEPMKELLPGEIVTVRTPRRMFRGRSVVLALGPWAANFLPTIGVDIPLQPQRIAVYYWRSNETGRFDTATFPTIITENATQRDQCIYGLPAEEYPGLVKICLHTGPDVDPDRRDAVDSRWVEDRMRAIIAQNFPGLDPTPAVTETCIYTMTPDHDPVLDHHPAWKNIVIAAGFSGHGFKLSPVVGKVLSQLATGQTPEYDMSHFRLARFHKHKL</sequence>
<dbReference type="EMBL" id="CP111015">
    <property type="protein sequence ID" value="WAR04002.1"/>
    <property type="molecule type" value="Genomic_DNA"/>
</dbReference>
<evidence type="ECO:0000256" key="5">
    <source>
        <dbReference type="ARBA" id="ARBA00023002"/>
    </source>
</evidence>
<dbReference type="InterPro" id="IPR006076">
    <property type="entry name" value="FAD-dep_OxRdtase"/>
</dbReference>
<evidence type="ECO:0000313" key="8">
    <source>
        <dbReference type="Proteomes" id="UP001164746"/>
    </source>
</evidence>
<dbReference type="SUPFAM" id="SSF51905">
    <property type="entry name" value="FAD/NAD(P)-binding domain"/>
    <property type="match status" value="1"/>
</dbReference>
<keyword evidence="4" id="KW-0274">FAD</keyword>
<keyword evidence="5" id="KW-0560">Oxidoreductase</keyword>
<evidence type="ECO:0000256" key="2">
    <source>
        <dbReference type="ARBA" id="ARBA00010989"/>
    </source>
</evidence>
<evidence type="ECO:0000256" key="3">
    <source>
        <dbReference type="ARBA" id="ARBA00022630"/>
    </source>
</evidence>
<name>A0ABY7E5D2_MYAAR</name>
<dbReference type="Proteomes" id="UP001164746">
    <property type="component" value="Chromosome 4"/>
</dbReference>
<keyword evidence="8" id="KW-1185">Reference proteome</keyword>
<gene>
    <name evidence="7" type="ORF">MAR_010560</name>
</gene>
<reference evidence="7" key="1">
    <citation type="submission" date="2022-11" db="EMBL/GenBank/DDBJ databases">
        <title>Centuries of genome instability and evolution in soft-shell clam transmissible cancer (bioRxiv).</title>
        <authorList>
            <person name="Hart S.F.M."/>
            <person name="Yonemitsu M.A."/>
            <person name="Giersch R.M."/>
            <person name="Beal B.F."/>
            <person name="Arriagada G."/>
            <person name="Davis B.W."/>
            <person name="Ostrander E.A."/>
            <person name="Goff S.P."/>
            <person name="Metzger M.J."/>
        </authorList>
    </citation>
    <scope>NUCLEOTIDE SEQUENCE</scope>
    <source>
        <strain evidence="7">MELC-2E11</strain>
        <tissue evidence="7">Siphon/mantle</tissue>
    </source>
</reference>
<dbReference type="InterPro" id="IPR045170">
    <property type="entry name" value="MTOX"/>
</dbReference>
<dbReference type="Pfam" id="PF01266">
    <property type="entry name" value="DAO"/>
    <property type="match status" value="1"/>
</dbReference>
<proteinExistence type="inferred from homology"/>